<dbReference type="AlphaFoldDB" id="A0A1S1QR31"/>
<dbReference type="GO" id="GO:0000287">
    <property type="term" value="F:magnesium ion binding"/>
    <property type="evidence" value="ECO:0007669"/>
    <property type="project" value="UniProtKB-ARBA"/>
</dbReference>
<keyword evidence="3" id="KW-1185">Reference proteome</keyword>
<dbReference type="SUPFAM" id="SSF52518">
    <property type="entry name" value="Thiamin diphosphate-binding fold (THDP-binding)"/>
    <property type="match status" value="1"/>
</dbReference>
<dbReference type="OrthoDB" id="3214910at2"/>
<evidence type="ECO:0000256" key="1">
    <source>
        <dbReference type="SAM" id="MobiDB-lite"/>
    </source>
</evidence>
<gene>
    <name evidence="2" type="ORF">CC117_18375</name>
</gene>
<protein>
    <submittedName>
        <fullName evidence="2">Uncharacterized protein</fullName>
    </submittedName>
</protein>
<feature type="compositionally biased region" description="Low complexity" evidence="1">
    <location>
        <begin position="135"/>
        <end position="147"/>
    </location>
</feature>
<comment type="caution">
    <text evidence="2">The sequence shown here is derived from an EMBL/GenBank/DDBJ whole genome shotgun (WGS) entry which is preliminary data.</text>
</comment>
<sequence>MTLGELLASAGVSHLVTVFGTRLPRAAMGSAGVQLVPAPDETCARLLATASAELGHGIGACWDGAVLTLLSGVAAQASGTGPQAPPATPGDVLRAAEAIRRAGAGEVRLRPDFALDVPLPPGEPHRPARSFSLTDSSAPAAPASPEDPFSPEDPLSRFGREPRALIGQLAGRDDAPLTPARAAADLAGALPPDGIVVAEPGPVGLWVSQVMGPAAGKVRVLRGGGEVALAGALLACRQGRPGVAVVGSPPVGPAATVLHLASALDVGLVVEVWGHRGGLRSGADHRERLAAALRGPGVRVIEVPVDFTSTKLLVDALAERHSAPGPDGPDGPPRV</sequence>
<dbReference type="RefSeq" id="WP_071085063.1">
    <property type="nucleotide sequence ID" value="NZ_MBLM01000118.1"/>
</dbReference>
<evidence type="ECO:0000313" key="2">
    <source>
        <dbReference type="EMBL" id="OHV36157.1"/>
    </source>
</evidence>
<organism evidence="2 3">
    <name type="scientific">Parafrankia colletiae</name>
    <dbReference type="NCBI Taxonomy" id="573497"/>
    <lineage>
        <taxon>Bacteria</taxon>
        <taxon>Bacillati</taxon>
        <taxon>Actinomycetota</taxon>
        <taxon>Actinomycetes</taxon>
        <taxon>Frankiales</taxon>
        <taxon>Frankiaceae</taxon>
        <taxon>Parafrankia</taxon>
    </lineage>
</organism>
<feature type="region of interest" description="Disordered" evidence="1">
    <location>
        <begin position="115"/>
        <end position="158"/>
    </location>
</feature>
<dbReference type="InterPro" id="IPR029061">
    <property type="entry name" value="THDP-binding"/>
</dbReference>
<accession>A0A1S1QR31</accession>
<dbReference type="Proteomes" id="UP000179627">
    <property type="component" value="Unassembled WGS sequence"/>
</dbReference>
<evidence type="ECO:0000313" key="3">
    <source>
        <dbReference type="Proteomes" id="UP000179627"/>
    </source>
</evidence>
<dbReference type="EMBL" id="MBLM01000118">
    <property type="protein sequence ID" value="OHV36157.1"/>
    <property type="molecule type" value="Genomic_DNA"/>
</dbReference>
<reference evidence="3" key="1">
    <citation type="submission" date="2016-07" db="EMBL/GenBank/DDBJ databases">
        <title>Sequence Frankia sp. strain CcI1.17.</title>
        <authorList>
            <person name="Ghodhbane-Gtari F."/>
            <person name="Swanson E."/>
            <person name="Gueddou A."/>
            <person name="Morris K."/>
            <person name="Hezbri K."/>
            <person name="Ktari A."/>
            <person name="Nouioui I."/>
            <person name="Abebe-Akele F."/>
            <person name="Simpson S."/>
            <person name="Thomas K."/>
            <person name="Gtari M."/>
            <person name="Tisa L.S."/>
            <person name="Hurst S."/>
        </authorList>
    </citation>
    <scope>NUCLEOTIDE SEQUENCE [LARGE SCALE GENOMIC DNA]</scope>
    <source>
        <strain evidence="3">Cc1.17</strain>
    </source>
</reference>
<proteinExistence type="predicted"/>
<name>A0A1S1QR31_9ACTN</name>